<reference evidence="3" key="1">
    <citation type="journal article" date="2016" name="Mol. Biol. Evol.">
        <title>Comparative Genomics of Early-Diverging Mushroom-Forming Fungi Provides Insights into the Origins of Lignocellulose Decay Capabilities.</title>
        <authorList>
            <person name="Nagy L.G."/>
            <person name="Riley R."/>
            <person name="Tritt A."/>
            <person name="Adam C."/>
            <person name="Daum C."/>
            <person name="Floudas D."/>
            <person name="Sun H."/>
            <person name="Yadav J.S."/>
            <person name="Pangilinan J."/>
            <person name="Larsson K.H."/>
            <person name="Matsuura K."/>
            <person name="Barry K."/>
            <person name="Labutti K."/>
            <person name="Kuo R."/>
            <person name="Ohm R.A."/>
            <person name="Bhattacharya S.S."/>
            <person name="Shirouzu T."/>
            <person name="Yoshinaga Y."/>
            <person name="Martin F.M."/>
            <person name="Grigoriev I.V."/>
            <person name="Hibbett D.S."/>
        </authorList>
    </citation>
    <scope>NUCLEOTIDE SEQUENCE [LARGE SCALE GENOMIC DNA]</scope>
    <source>
        <strain evidence="3">CBS 109695</strain>
    </source>
</reference>
<gene>
    <name evidence="3" type="ORF">FIBSPDRAFT_867930</name>
</gene>
<feature type="signal peptide" evidence="1">
    <location>
        <begin position="1"/>
        <end position="21"/>
    </location>
</feature>
<dbReference type="PANTHER" id="PTHR43662:SF3">
    <property type="entry name" value="DOMAIN PROTEIN, PUTATIVE (AFU_ORTHOLOGUE AFUA_6G11970)-RELATED"/>
    <property type="match status" value="1"/>
</dbReference>
<organism evidence="3">
    <name type="scientific">Athelia psychrophila</name>
    <dbReference type="NCBI Taxonomy" id="1759441"/>
    <lineage>
        <taxon>Eukaryota</taxon>
        <taxon>Fungi</taxon>
        <taxon>Dikarya</taxon>
        <taxon>Basidiomycota</taxon>
        <taxon>Agaricomycotina</taxon>
        <taxon>Agaricomycetes</taxon>
        <taxon>Agaricomycetidae</taxon>
        <taxon>Atheliales</taxon>
        <taxon>Atheliaceae</taxon>
        <taxon>Athelia</taxon>
    </lineage>
</organism>
<evidence type="ECO:0000256" key="1">
    <source>
        <dbReference type="SAM" id="SignalP"/>
    </source>
</evidence>
<accession>A0A166DJZ2</accession>
<protein>
    <recommendedName>
        <fullName evidence="2">DUF1996 domain-containing protein</fullName>
    </recommendedName>
</protein>
<dbReference type="Pfam" id="PF09362">
    <property type="entry name" value="DUF1996"/>
    <property type="match status" value="1"/>
</dbReference>
<dbReference type="PANTHER" id="PTHR43662">
    <property type="match status" value="1"/>
</dbReference>
<dbReference type="EMBL" id="KV417612">
    <property type="protein sequence ID" value="KZP14798.1"/>
    <property type="molecule type" value="Genomic_DNA"/>
</dbReference>
<proteinExistence type="predicted"/>
<sequence length="365" mass="39145">MVSSKFTSLLVALFSAGIANAWFRVACTTPLVTERLDPIVSPGVIGSNHVHTVHGSSGFAPNSSYNDIKAGKCTSCEVSPQDMSNYWFPKLYFKDPKTGSYEEVANGGLLVYYLNRGTQDVINGGPGLKAFPPGFRMVSGNAASRSSQGIAEADYYNTQAGLAQAAIQYYCLRYTTASPDYTGYGFPTTSCEAGYNARIQFQSCWDGVNLDSPNHQDHVAYMSGLDNGACPSTHPVGLMHVMYEITWDVNDFAGRWTEPNWPFVYATGDPTGYSEHGDFQSGWDQTALQNALDHCNNQNDSTGSGDTAACPYLTVIDADVATTCKINPVVNEVTGGAVLAKLPGCNPIQAGPGDAKFYTTANCPI</sequence>
<dbReference type="InterPro" id="IPR018535">
    <property type="entry name" value="DUF1996"/>
</dbReference>
<evidence type="ECO:0000313" key="3">
    <source>
        <dbReference type="EMBL" id="KZP14798.1"/>
    </source>
</evidence>
<evidence type="ECO:0000259" key="2">
    <source>
        <dbReference type="Pfam" id="PF09362"/>
    </source>
</evidence>
<feature type="chain" id="PRO_5007872221" description="DUF1996 domain-containing protein" evidence="1">
    <location>
        <begin position="22"/>
        <end position="365"/>
    </location>
</feature>
<feature type="domain" description="DUF1996" evidence="2">
    <location>
        <begin position="37"/>
        <end position="283"/>
    </location>
</feature>
<keyword evidence="1" id="KW-0732">Signal</keyword>
<name>A0A166DJZ2_9AGAM</name>
<dbReference type="STRING" id="436010.A0A166DJZ2"/>
<dbReference type="AlphaFoldDB" id="A0A166DJZ2"/>
<dbReference type="OrthoDB" id="74764at2759"/>